<dbReference type="GeneID" id="19976329"/>
<dbReference type="GO" id="GO:0006351">
    <property type="term" value="P:DNA-templated transcription"/>
    <property type="evidence" value="ECO:0007669"/>
    <property type="project" value="InterPro"/>
</dbReference>
<dbReference type="InterPro" id="IPR007219">
    <property type="entry name" value="XnlR_reg_dom"/>
</dbReference>
<dbReference type="InterPro" id="IPR050797">
    <property type="entry name" value="Carb_Metab_Trans_Reg"/>
</dbReference>
<dbReference type="InParanoid" id="W2RJN9"/>
<dbReference type="PANTHER" id="PTHR31668">
    <property type="entry name" value="GLUCOSE TRANSPORT TRANSCRIPTION REGULATOR RGT1-RELATED-RELATED"/>
    <property type="match status" value="1"/>
</dbReference>
<evidence type="ECO:0000313" key="5">
    <source>
        <dbReference type="Proteomes" id="UP000030752"/>
    </source>
</evidence>
<sequence length="719" mass="81787">MLPVKRQRTDEPGSSTTRPNDSVPPGQPEEPTDDPAVATPKTDFSQYLRDWQPEHGAFSPMRPELPVPFGDEHVFAEALPDLEGDDQPWLADWLATEGMTTSAGMVGAARTQMATPGVHEPQSPLPTPSLDLLRGVSPQYLGLSGHTDPHLLRHFRWDEDHQRKYFKLHFRRAALHTGLSGHVQSPDLRMQGLAVDTPLMNGTLPKPDGQNIPVQFMLPVTDITEEEKKDSTFRSESSAEDLRSELFNLINPADGLRLIQLHFRFVYPCFPAVLRRPYTSVDDLEDIPTHLLAAIYASALPFVDHDHHLFVQNVYRKAPVDEVWHIVLEEVLRESHSPHLSIIQASLLYLQKLPRSSKAGQDTPFRWSFMAGVYGLACALGLQLDCSDWLIPTWEKRLRRRLWWLVFFEEKWRCLLVGQPSLIHEDHWDVSDLRDDDFLDDFQDSDEPIGNDAMPSDEVNGCVQFRCLLNLSRIGDEIYKAFYTLRSARELQNDFSNSLHKAKPLRQRLQSWYQALPASFQMRKRRRSNETLPENEVSPAAIHLAYLSLELLLYRAILRPLGKFRKTGNPGAAATTLIHDDTSPTTVGTWPDAHAGNLKEAMEATYAAAHNCARLWNTFAATLDANDFGSFWYSWSRIGFAHQSNFVALLIAQAPTDELRQDAMKVADTWRNTLRVQSKSFDQMSLGLLRLEVMYWVGFDQLFEEERQDIPLNSHSGPT</sequence>
<keyword evidence="1" id="KW-0539">Nucleus</keyword>
<feature type="region of interest" description="Disordered" evidence="2">
    <location>
        <begin position="1"/>
        <end position="45"/>
    </location>
</feature>
<dbReference type="GO" id="GO:0001080">
    <property type="term" value="P:nitrogen catabolite activation of transcription from RNA polymerase II promoter"/>
    <property type="evidence" value="ECO:0007669"/>
    <property type="project" value="TreeGrafter"/>
</dbReference>
<dbReference type="AlphaFoldDB" id="W2RJN9"/>
<dbReference type="CDD" id="cd12148">
    <property type="entry name" value="fungal_TF_MHR"/>
    <property type="match status" value="1"/>
</dbReference>
<dbReference type="PANTHER" id="PTHR31668:SF4">
    <property type="entry name" value="TRANSCRIPTIONAL ACTIVATOR PROTEIN DAL81"/>
    <property type="match status" value="1"/>
</dbReference>
<evidence type="ECO:0000313" key="4">
    <source>
        <dbReference type="EMBL" id="ETN36712.1"/>
    </source>
</evidence>
<reference evidence="4 5" key="1">
    <citation type="submission" date="2013-03" db="EMBL/GenBank/DDBJ databases">
        <title>The Genome Sequence of Phialophora europaea CBS 101466.</title>
        <authorList>
            <consortium name="The Broad Institute Genomics Platform"/>
            <person name="Cuomo C."/>
            <person name="de Hoog S."/>
            <person name="Gorbushina A."/>
            <person name="Walker B."/>
            <person name="Young S.K."/>
            <person name="Zeng Q."/>
            <person name="Gargeya S."/>
            <person name="Fitzgerald M."/>
            <person name="Haas B."/>
            <person name="Abouelleil A."/>
            <person name="Allen A.W."/>
            <person name="Alvarado L."/>
            <person name="Arachchi H.M."/>
            <person name="Berlin A.M."/>
            <person name="Chapman S.B."/>
            <person name="Gainer-Dewar J."/>
            <person name="Goldberg J."/>
            <person name="Griggs A."/>
            <person name="Gujja S."/>
            <person name="Hansen M."/>
            <person name="Howarth C."/>
            <person name="Imamovic A."/>
            <person name="Ireland A."/>
            <person name="Larimer J."/>
            <person name="McCowan C."/>
            <person name="Murphy C."/>
            <person name="Pearson M."/>
            <person name="Poon T.W."/>
            <person name="Priest M."/>
            <person name="Roberts A."/>
            <person name="Saif S."/>
            <person name="Shea T."/>
            <person name="Sisk P."/>
            <person name="Sykes S."/>
            <person name="Wortman J."/>
            <person name="Nusbaum C."/>
            <person name="Birren B."/>
        </authorList>
    </citation>
    <scope>NUCLEOTIDE SEQUENCE [LARGE SCALE GENOMIC DNA]</scope>
    <source>
        <strain evidence="4 5">CBS 101466</strain>
    </source>
</reference>
<dbReference type="GO" id="GO:0008270">
    <property type="term" value="F:zinc ion binding"/>
    <property type="evidence" value="ECO:0007669"/>
    <property type="project" value="InterPro"/>
</dbReference>
<organism evidence="4 5">
    <name type="scientific">Cyphellophora europaea (strain CBS 101466)</name>
    <name type="common">Phialophora europaea</name>
    <dbReference type="NCBI Taxonomy" id="1220924"/>
    <lineage>
        <taxon>Eukaryota</taxon>
        <taxon>Fungi</taxon>
        <taxon>Dikarya</taxon>
        <taxon>Ascomycota</taxon>
        <taxon>Pezizomycotina</taxon>
        <taxon>Eurotiomycetes</taxon>
        <taxon>Chaetothyriomycetidae</taxon>
        <taxon>Chaetothyriales</taxon>
        <taxon>Cyphellophoraceae</taxon>
        <taxon>Cyphellophora</taxon>
    </lineage>
</organism>
<dbReference type="HOGENOM" id="CLU_006632_3_0_1"/>
<dbReference type="EMBL" id="KB822725">
    <property type="protein sequence ID" value="ETN36712.1"/>
    <property type="molecule type" value="Genomic_DNA"/>
</dbReference>
<accession>W2RJN9</accession>
<dbReference type="RefSeq" id="XP_008721530.1">
    <property type="nucleotide sequence ID" value="XM_008723308.1"/>
</dbReference>
<dbReference type="Pfam" id="PF04082">
    <property type="entry name" value="Fungal_trans"/>
    <property type="match status" value="1"/>
</dbReference>
<proteinExistence type="predicted"/>
<evidence type="ECO:0000256" key="1">
    <source>
        <dbReference type="ARBA" id="ARBA00023242"/>
    </source>
</evidence>
<name>W2RJN9_CYPE1</name>
<dbReference type="Proteomes" id="UP000030752">
    <property type="component" value="Unassembled WGS sequence"/>
</dbReference>
<dbReference type="STRING" id="1220924.W2RJN9"/>
<dbReference type="GO" id="GO:0005634">
    <property type="term" value="C:nucleus"/>
    <property type="evidence" value="ECO:0007669"/>
    <property type="project" value="TreeGrafter"/>
</dbReference>
<feature type="domain" description="Xylanolytic transcriptional activator regulatory" evidence="3">
    <location>
        <begin position="260"/>
        <end position="514"/>
    </location>
</feature>
<gene>
    <name evidence="4" type="ORF">HMPREF1541_08990</name>
</gene>
<dbReference type="VEuPathDB" id="FungiDB:HMPREF1541_08990"/>
<dbReference type="GO" id="GO:0003677">
    <property type="term" value="F:DNA binding"/>
    <property type="evidence" value="ECO:0007669"/>
    <property type="project" value="InterPro"/>
</dbReference>
<dbReference type="OrthoDB" id="4143998at2759"/>
<dbReference type="eggNOG" id="ENOG502SIU4">
    <property type="taxonomic scope" value="Eukaryota"/>
</dbReference>
<keyword evidence="5" id="KW-1185">Reference proteome</keyword>
<evidence type="ECO:0000259" key="3">
    <source>
        <dbReference type="Pfam" id="PF04082"/>
    </source>
</evidence>
<evidence type="ECO:0000256" key="2">
    <source>
        <dbReference type="SAM" id="MobiDB-lite"/>
    </source>
</evidence>
<protein>
    <recommendedName>
        <fullName evidence="3">Xylanolytic transcriptional activator regulatory domain-containing protein</fullName>
    </recommendedName>
</protein>